<sequence>MKVSEAVGRTLAELGVAQAFGVIGSGNFTVTNALRAYGVPFVATRHEAGAATMADAYSRMSGRVALVSVHQGCGLTNAMTGIAEAAKSRTPMIVLTADTPGSAVLANFRIDQDAAVTALGATSERVHSAETAVADTIRAYRTAVHERRTVVLNLPLDVQDAEATQTPVGAVEPPLPVRPNHESAEALAAMIGEASRPVFLAGRGARGAAPQIRELARKTGALLTTTAVAHGLFNDDPWALGISGGFASPLAVDLITDADLVVGWGCAFTKWTTRRGKLISGKVAHVDIGGTAHRPVDLAVHGDAGQTAADVTALVTAREGYRTPSVEARIAAGPGWPTPDLSTGTHIDPRELSARLDDLLPRARVVAVDSGNFMGYPSGYLSVPDEFGFCFTQAFQSIGLGLFTAIGAALAQPDRLPVAAVGDGGFMMGIADLETAVRLRLPLVVVVYNDSAYGAEIHHFGPDADLSTVTFPDPGIARIAEGFGCSAVTVRTGDDLAGVTAWLAGPRDRPLVVDARIASDGGSWWLAEAFGQVAES</sequence>
<dbReference type="GO" id="GO:0030976">
    <property type="term" value="F:thiamine pyrophosphate binding"/>
    <property type="evidence" value="ECO:0007669"/>
    <property type="project" value="InterPro"/>
</dbReference>
<dbReference type="InterPro" id="IPR029061">
    <property type="entry name" value="THDP-binding"/>
</dbReference>
<dbReference type="STRING" id="860235.AOZ06_32660"/>
<dbReference type="PANTHER" id="PTHR18968:SF13">
    <property type="entry name" value="ACETOLACTATE SYNTHASE CATALYTIC SUBUNIT, MITOCHONDRIAL"/>
    <property type="match status" value="1"/>
</dbReference>
<dbReference type="GO" id="GO:0050660">
    <property type="term" value="F:flavin adenine dinucleotide binding"/>
    <property type="evidence" value="ECO:0007669"/>
    <property type="project" value="TreeGrafter"/>
</dbReference>
<protein>
    <submittedName>
        <fullName evidence="7">Acetolactate synthase</fullName>
    </submittedName>
</protein>
<gene>
    <name evidence="7" type="ORF">AOZ06_32660</name>
</gene>
<evidence type="ECO:0000313" key="8">
    <source>
        <dbReference type="Proteomes" id="UP000063699"/>
    </source>
</evidence>
<feature type="domain" description="Thiamine pyrophosphate enzyme central" evidence="4">
    <location>
        <begin position="185"/>
        <end position="308"/>
    </location>
</feature>
<dbReference type="GO" id="GO:0005948">
    <property type="term" value="C:acetolactate synthase complex"/>
    <property type="evidence" value="ECO:0007669"/>
    <property type="project" value="TreeGrafter"/>
</dbReference>
<name>A0A0N9HZ78_9PSEU</name>
<dbReference type="InterPro" id="IPR012000">
    <property type="entry name" value="Thiamin_PyroP_enz_cen_dom"/>
</dbReference>
<dbReference type="Proteomes" id="UP000063699">
    <property type="component" value="Chromosome"/>
</dbReference>
<dbReference type="Gene3D" id="3.40.50.970">
    <property type="match status" value="2"/>
</dbReference>
<reference evidence="7 8" key="1">
    <citation type="submission" date="2015-07" db="EMBL/GenBank/DDBJ databases">
        <title>Genome sequencing of Kibdelosporangium phytohabitans.</title>
        <authorList>
            <person name="Qin S."/>
            <person name="Xing K."/>
        </authorList>
    </citation>
    <scope>NUCLEOTIDE SEQUENCE [LARGE SCALE GENOMIC DNA]</scope>
    <source>
        <strain evidence="7 8">KLBMP1111</strain>
    </source>
</reference>
<dbReference type="InterPro" id="IPR012001">
    <property type="entry name" value="Thiamin_PyroP_enz_TPP-bd_dom"/>
</dbReference>
<feature type="domain" description="Thiamine pyrophosphate enzyme TPP-binding" evidence="5">
    <location>
        <begin position="371"/>
        <end position="514"/>
    </location>
</feature>
<keyword evidence="2 3" id="KW-0786">Thiamine pyrophosphate</keyword>
<dbReference type="Pfam" id="PF02776">
    <property type="entry name" value="TPP_enzyme_N"/>
    <property type="match status" value="1"/>
</dbReference>
<dbReference type="GO" id="GO:0000287">
    <property type="term" value="F:magnesium ion binding"/>
    <property type="evidence" value="ECO:0007669"/>
    <property type="project" value="InterPro"/>
</dbReference>
<evidence type="ECO:0000313" key="7">
    <source>
        <dbReference type="EMBL" id="ALG11006.1"/>
    </source>
</evidence>
<evidence type="ECO:0000256" key="2">
    <source>
        <dbReference type="ARBA" id="ARBA00023052"/>
    </source>
</evidence>
<organism evidence="7 8">
    <name type="scientific">Kibdelosporangium phytohabitans</name>
    <dbReference type="NCBI Taxonomy" id="860235"/>
    <lineage>
        <taxon>Bacteria</taxon>
        <taxon>Bacillati</taxon>
        <taxon>Actinomycetota</taxon>
        <taxon>Actinomycetes</taxon>
        <taxon>Pseudonocardiales</taxon>
        <taxon>Pseudonocardiaceae</taxon>
        <taxon>Kibdelosporangium</taxon>
    </lineage>
</organism>
<dbReference type="AlphaFoldDB" id="A0A0N9HZ78"/>
<proteinExistence type="inferred from homology"/>
<dbReference type="InterPro" id="IPR045229">
    <property type="entry name" value="TPP_enz"/>
</dbReference>
<dbReference type="SUPFAM" id="SSF52518">
    <property type="entry name" value="Thiamin diphosphate-binding fold (THDP-binding)"/>
    <property type="match status" value="2"/>
</dbReference>
<dbReference type="EMBL" id="CP012752">
    <property type="protein sequence ID" value="ALG11006.1"/>
    <property type="molecule type" value="Genomic_DNA"/>
</dbReference>
<dbReference type="PANTHER" id="PTHR18968">
    <property type="entry name" value="THIAMINE PYROPHOSPHATE ENZYMES"/>
    <property type="match status" value="1"/>
</dbReference>
<dbReference type="RefSeq" id="WP_054292908.1">
    <property type="nucleotide sequence ID" value="NZ_CP012752.1"/>
</dbReference>
<dbReference type="Pfam" id="PF00205">
    <property type="entry name" value="TPP_enzyme_M"/>
    <property type="match status" value="1"/>
</dbReference>
<feature type="domain" description="Thiamine pyrophosphate enzyme N-terminal TPP-binding" evidence="6">
    <location>
        <begin position="1"/>
        <end position="102"/>
    </location>
</feature>
<keyword evidence="8" id="KW-1185">Reference proteome</keyword>
<dbReference type="SUPFAM" id="SSF52467">
    <property type="entry name" value="DHS-like NAD/FAD-binding domain"/>
    <property type="match status" value="1"/>
</dbReference>
<evidence type="ECO:0000256" key="3">
    <source>
        <dbReference type="RuleBase" id="RU362132"/>
    </source>
</evidence>
<evidence type="ECO:0000259" key="5">
    <source>
        <dbReference type="Pfam" id="PF02775"/>
    </source>
</evidence>
<accession>A0A0N9HZ78</accession>
<dbReference type="InterPro" id="IPR029035">
    <property type="entry name" value="DHS-like_NAD/FAD-binding_dom"/>
</dbReference>
<dbReference type="GO" id="GO:0009099">
    <property type="term" value="P:L-valine biosynthetic process"/>
    <property type="evidence" value="ECO:0007669"/>
    <property type="project" value="TreeGrafter"/>
</dbReference>
<dbReference type="GO" id="GO:0009097">
    <property type="term" value="P:isoleucine biosynthetic process"/>
    <property type="evidence" value="ECO:0007669"/>
    <property type="project" value="TreeGrafter"/>
</dbReference>
<evidence type="ECO:0000259" key="4">
    <source>
        <dbReference type="Pfam" id="PF00205"/>
    </source>
</evidence>
<dbReference type="OrthoDB" id="3203527at2"/>
<dbReference type="GO" id="GO:0003984">
    <property type="term" value="F:acetolactate synthase activity"/>
    <property type="evidence" value="ECO:0007669"/>
    <property type="project" value="TreeGrafter"/>
</dbReference>
<dbReference type="Gene3D" id="3.40.50.1220">
    <property type="entry name" value="TPP-binding domain"/>
    <property type="match status" value="1"/>
</dbReference>
<dbReference type="CDD" id="cd07035">
    <property type="entry name" value="TPP_PYR_POX_like"/>
    <property type="match status" value="1"/>
</dbReference>
<dbReference type="InterPro" id="IPR011766">
    <property type="entry name" value="TPP_enzyme_TPP-bd"/>
</dbReference>
<evidence type="ECO:0000256" key="1">
    <source>
        <dbReference type="ARBA" id="ARBA00007812"/>
    </source>
</evidence>
<dbReference type="CDD" id="cd00568">
    <property type="entry name" value="TPP_enzymes"/>
    <property type="match status" value="1"/>
</dbReference>
<dbReference type="KEGG" id="kphy:AOZ06_32660"/>
<evidence type="ECO:0000259" key="6">
    <source>
        <dbReference type="Pfam" id="PF02776"/>
    </source>
</evidence>
<dbReference type="Pfam" id="PF02775">
    <property type="entry name" value="TPP_enzyme_C"/>
    <property type="match status" value="1"/>
</dbReference>
<comment type="similarity">
    <text evidence="1 3">Belongs to the TPP enzyme family.</text>
</comment>